<dbReference type="PANTHER" id="PTHR33977:SF1">
    <property type="entry name" value="ZINC ION BINDING PROTEIN"/>
    <property type="match status" value="1"/>
</dbReference>
<name>A0ABS8SAD4_DATST</name>
<sequence length="255" mass="29296">MSNKIPMLKLETLGLRRQLNKPKVDGILEYILYWCSFGPDDHRKGGIHLSSITKISIWIRKDYYAMAHRTKSLLEHVPCMLRTSHRGLVRVLSLLYVGVKFRKQSCRDTMNQWRDKEPMQTGRCDLLTHRYVRRQERSIRRSTYELDTDDGCRALVSFLASDSKFGTNKLKYPIHSLVVFNSDNKAIPVAWIIAPRCASGDTLRWMRALYNRVHMKDPKWKLAGFIVDDPSATSCNQGAVSVLCIDMLLAGSCMA</sequence>
<protein>
    <submittedName>
        <fullName evidence="1">Uncharacterized protein</fullName>
    </submittedName>
</protein>
<reference evidence="1 2" key="1">
    <citation type="journal article" date="2021" name="BMC Genomics">
        <title>Datura genome reveals duplications of psychoactive alkaloid biosynthetic genes and high mutation rate following tissue culture.</title>
        <authorList>
            <person name="Rajewski A."/>
            <person name="Carter-House D."/>
            <person name="Stajich J."/>
            <person name="Litt A."/>
        </authorList>
    </citation>
    <scope>NUCLEOTIDE SEQUENCE [LARGE SCALE GENOMIC DNA]</scope>
    <source>
        <strain evidence="1">AR-01</strain>
    </source>
</reference>
<accession>A0ABS8SAD4</accession>
<evidence type="ECO:0000313" key="1">
    <source>
        <dbReference type="EMBL" id="MCD7455801.1"/>
    </source>
</evidence>
<gene>
    <name evidence="1" type="ORF">HAX54_029655</name>
</gene>
<organism evidence="1 2">
    <name type="scientific">Datura stramonium</name>
    <name type="common">Jimsonweed</name>
    <name type="synonym">Common thornapple</name>
    <dbReference type="NCBI Taxonomy" id="4076"/>
    <lineage>
        <taxon>Eukaryota</taxon>
        <taxon>Viridiplantae</taxon>
        <taxon>Streptophyta</taxon>
        <taxon>Embryophyta</taxon>
        <taxon>Tracheophyta</taxon>
        <taxon>Spermatophyta</taxon>
        <taxon>Magnoliopsida</taxon>
        <taxon>eudicotyledons</taxon>
        <taxon>Gunneridae</taxon>
        <taxon>Pentapetalae</taxon>
        <taxon>asterids</taxon>
        <taxon>lamiids</taxon>
        <taxon>Solanales</taxon>
        <taxon>Solanaceae</taxon>
        <taxon>Solanoideae</taxon>
        <taxon>Datureae</taxon>
        <taxon>Datura</taxon>
    </lineage>
</organism>
<dbReference type="EMBL" id="JACEIK010000369">
    <property type="protein sequence ID" value="MCD7455801.1"/>
    <property type="molecule type" value="Genomic_DNA"/>
</dbReference>
<keyword evidence="2" id="KW-1185">Reference proteome</keyword>
<dbReference type="PANTHER" id="PTHR33977">
    <property type="entry name" value="ZINC ION BINDING PROTEIN"/>
    <property type="match status" value="1"/>
</dbReference>
<evidence type="ECO:0000313" key="2">
    <source>
        <dbReference type="Proteomes" id="UP000823775"/>
    </source>
</evidence>
<comment type="caution">
    <text evidence="1">The sequence shown here is derived from an EMBL/GenBank/DDBJ whole genome shotgun (WGS) entry which is preliminary data.</text>
</comment>
<proteinExistence type="predicted"/>
<dbReference type="Proteomes" id="UP000823775">
    <property type="component" value="Unassembled WGS sequence"/>
</dbReference>